<evidence type="ECO:0000313" key="11">
    <source>
        <dbReference type="EMBL" id="MBI4132540.1"/>
    </source>
</evidence>
<dbReference type="InterPro" id="IPR001063">
    <property type="entry name" value="Ribosomal_uL22"/>
</dbReference>
<evidence type="ECO:0000256" key="5">
    <source>
        <dbReference type="ARBA" id="ARBA00023274"/>
    </source>
</evidence>
<evidence type="ECO:0000256" key="9">
    <source>
        <dbReference type="RuleBase" id="RU004006"/>
    </source>
</evidence>
<dbReference type="GO" id="GO:0003735">
    <property type="term" value="F:structural constituent of ribosome"/>
    <property type="evidence" value="ECO:0007669"/>
    <property type="project" value="InterPro"/>
</dbReference>
<keyword evidence="2 7" id="KW-0699">rRNA-binding</keyword>
<sequence>MKIPAALNYLRMSPRKVRLVAQAIRGKRVPDAERALKFLSRRAASPLEKLLSSAVASARHNFQVTDPDTLVVSEILVNAGPTLKRRRARAMGRAFPIRKRTSHVRLVLETTALLAKPARRPAAPTVSAGGKIETLRDQPSRLRAGRSIFRARPPKAISRPAEFVRRIFRRKAI</sequence>
<evidence type="ECO:0000256" key="1">
    <source>
        <dbReference type="ARBA" id="ARBA00009451"/>
    </source>
</evidence>
<dbReference type="NCBIfam" id="TIGR01044">
    <property type="entry name" value="rplV_bact"/>
    <property type="match status" value="1"/>
</dbReference>
<proteinExistence type="inferred from homology"/>
<protein>
    <recommendedName>
        <fullName evidence="6 7">Large ribosomal subunit protein uL22</fullName>
    </recommendedName>
</protein>
<gene>
    <name evidence="7 11" type="primary">rplV</name>
    <name evidence="11" type="ORF">HY473_00365</name>
</gene>
<dbReference type="PANTHER" id="PTHR13501">
    <property type="entry name" value="CHLOROPLAST 50S RIBOSOMAL PROTEIN L22-RELATED"/>
    <property type="match status" value="1"/>
</dbReference>
<dbReference type="InterPro" id="IPR047867">
    <property type="entry name" value="Ribosomal_uL22_bac/org-type"/>
</dbReference>
<comment type="subunit">
    <text evidence="7 9">Part of the 50S ribosomal subunit.</text>
</comment>
<dbReference type="SUPFAM" id="SSF54843">
    <property type="entry name" value="Ribosomal protein L22"/>
    <property type="match status" value="1"/>
</dbReference>
<evidence type="ECO:0000256" key="7">
    <source>
        <dbReference type="HAMAP-Rule" id="MF_01331"/>
    </source>
</evidence>
<evidence type="ECO:0000256" key="2">
    <source>
        <dbReference type="ARBA" id="ARBA00022730"/>
    </source>
</evidence>
<dbReference type="Pfam" id="PF00237">
    <property type="entry name" value="Ribosomal_L22"/>
    <property type="match status" value="1"/>
</dbReference>
<dbReference type="AlphaFoldDB" id="A0A932YWV2"/>
<dbReference type="PROSITE" id="PS00464">
    <property type="entry name" value="RIBOSOMAL_L22"/>
    <property type="match status" value="1"/>
</dbReference>
<comment type="function">
    <text evidence="7">The globular domain of the protein is located near the polypeptide exit tunnel on the outside of the subunit, while an extended beta-hairpin is found that lines the wall of the exit tunnel in the center of the 70S ribosome.</text>
</comment>
<dbReference type="EMBL" id="JACQMI010000003">
    <property type="protein sequence ID" value="MBI4132540.1"/>
    <property type="molecule type" value="Genomic_DNA"/>
</dbReference>
<dbReference type="GO" id="GO:0022625">
    <property type="term" value="C:cytosolic large ribosomal subunit"/>
    <property type="evidence" value="ECO:0007669"/>
    <property type="project" value="TreeGrafter"/>
</dbReference>
<reference evidence="11" key="1">
    <citation type="submission" date="2020-07" db="EMBL/GenBank/DDBJ databases">
        <title>Huge and variable diversity of episymbiotic CPR bacteria and DPANN archaea in groundwater ecosystems.</title>
        <authorList>
            <person name="He C.Y."/>
            <person name="Keren R."/>
            <person name="Whittaker M."/>
            <person name="Farag I.F."/>
            <person name="Doudna J."/>
            <person name="Cate J.H.D."/>
            <person name="Banfield J.F."/>
        </authorList>
    </citation>
    <scope>NUCLEOTIDE SEQUENCE</scope>
    <source>
        <strain evidence="11">NC_groundwater_1225_Ag_S-0.1um_56_177</strain>
    </source>
</reference>
<dbReference type="InterPro" id="IPR036394">
    <property type="entry name" value="Ribosomal_uL22_sf"/>
</dbReference>
<evidence type="ECO:0000256" key="6">
    <source>
        <dbReference type="ARBA" id="ARBA00035207"/>
    </source>
</evidence>
<evidence type="ECO:0000256" key="3">
    <source>
        <dbReference type="ARBA" id="ARBA00022884"/>
    </source>
</evidence>
<comment type="function">
    <text evidence="7 10">This protein binds specifically to 23S rRNA; its binding is stimulated by other ribosomal proteins, e.g., L4, L17, and L20. It is important during the early stages of 50S assembly. It makes multiple contacts with different domains of the 23S rRNA in the assembled 50S subunit and ribosome.</text>
</comment>
<dbReference type="CDD" id="cd00336">
    <property type="entry name" value="Ribosomal_L22"/>
    <property type="match status" value="1"/>
</dbReference>
<dbReference type="Gene3D" id="3.90.470.10">
    <property type="entry name" value="Ribosomal protein L22/L17"/>
    <property type="match status" value="1"/>
</dbReference>
<organism evidence="11 12">
    <name type="scientific">Candidatus Sungiibacteriota bacterium</name>
    <dbReference type="NCBI Taxonomy" id="2750080"/>
    <lineage>
        <taxon>Bacteria</taxon>
        <taxon>Candidatus Sungiibacteriota</taxon>
    </lineage>
</organism>
<name>A0A932YWV2_9BACT</name>
<dbReference type="PANTHER" id="PTHR13501:SF8">
    <property type="entry name" value="LARGE RIBOSOMAL SUBUNIT PROTEIN UL22M"/>
    <property type="match status" value="1"/>
</dbReference>
<evidence type="ECO:0000313" key="12">
    <source>
        <dbReference type="Proteomes" id="UP000756703"/>
    </source>
</evidence>
<dbReference type="InterPro" id="IPR005727">
    <property type="entry name" value="Ribosomal_uL22_bac/chlpt-type"/>
</dbReference>
<keyword evidence="5 7" id="KW-0687">Ribonucleoprotein</keyword>
<keyword evidence="3 7" id="KW-0694">RNA-binding</keyword>
<dbReference type="GO" id="GO:0006412">
    <property type="term" value="P:translation"/>
    <property type="evidence" value="ECO:0007669"/>
    <property type="project" value="UniProtKB-UniRule"/>
</dbReference>
<dbReference type="Proteomes" id="UP000756703">
    <property type="component" value="Unassembled WGS sequence"/>
</dbReference>
<comment type="caution">
    <text evidence="11">The sequence shown here is derived from an EMBL/GenBank/DDBJ whole genome shotgun (WGS) entry which is preliminary data.</text>
</comment>
<evidence type="ECO:0000256" key="8">
    <source>
        <dbReference type="RuleBase" id="RU004005"/>
    </source>
</evidence>
<accession>A0A932YWV2</accession>
<evidence type="ECO:0000256" key="10">
    <source>
        <dbReference type="RuleBase" id="RU004008"/>
    </source>
</evidence>
<evidence type="ECO:0000256" key="4">
    <source>
        <dbReference type="ARBA" id="ARBA00022980"/>
    </source>
</evidence>
<keyword evidence="4 7" id="KW-0689">Ribosomal protein</keyword>
<dbReference type="HAMAP" id="MF_01331_B">
    <property type="entry name" value="Ribosomal_uL22_B"/>
    <property type="match status" value="1"/>
</dbReference>
<comment type="similarity">
    <text evidence="1 7 8">Belongs to the universal ribosomal protein uL22 family.</text>
</comment>
<dbReference type="InterPro" id="IPR018260">
    <property type="entry name" value="Ribosomal_uL22_CS"/>
</dbReference>
<dbReference type="GO" id="GO:0019843">
    <property type="term" value="F:rRNA binding"/>
    <property type="evidence" value="ECO:0007669"/>
    <property type="project" value="UniProtKB-UniRule"/>
</dbReference>